<dbReference type="OrthoDB" id="1932925at2759"/>
<evidence type="ECO:0000256" key="8">
    <source>
        <dbReference type="SAM" id="Phobius"/>
    </source>
</evidence>
<feature type="transmembrane region" description="Helical" evidence="8">
    <location>
        <begin position="264"/>
        <end position="284"/>
    </location>
</feature>
<evidence type="ECO:0000313" key="10">
    <source>
        <dbReference type="EMBL" id="PKU33253.1"/>
    </source>
</evidence>
<evidence type="ECO:0000256" key="7">
    <source>
        <dbReference type="ARBA" id="ARBA00023180"/>
    </source>
</evidence>
<keyword evidence="5 8" id="KW-1133">Transmembrane helix</keyword>
<comment type="subcellular location">
    <subcellularLocation>
        <location evidence="1">Membrane</location>
        <topology evidence="1">Multi-pass membrane protein</topology>
    </subcellularLocation>
</comment>
<evidence type="ECO:0000256" key="5">
    <source>
        <dbReference type="ARBA" id="ARBA00022989"/>
    </source>
</evidence>
<gene>
    <name evidence="10" type="ORF">llap_16444</name>
</gene>
<evidence type="ECO:0000313" key="11">
    <source>
        <dbReference type="Proteomes" id="UP000233556"/>
    </source>
</evidence>
<keyword evidence="7" id="KW-0325">Glycoprotein</keyword>
<organism evidence="10 11">
    <name type="scientific">Limosa lapponica baueri</name>
    <dbReference type="NCBI Taxonomy" id="1758121"/>
    <lineage>
        <taxon>Eukaryota</taxon>
        <taxon>Metazoa</taxon>
        <taxon>Chordata</taxon>
        <taxon>Craniata</taxon>
        <taxon>Vertebrata</taxon>
        <taxon>Euteleostomi</taxon>
        <taxon>Archelosauria</taxon>
        <taxon>Archosauria</taxon>
        <taxon>Dinosauria</taxon>
        <taxon>Saurischia</taxon>
        <taxon>Theropoda</taxon>
        <taxon>Coelurosauria</taxon>
        <taxon>Aves</taxon>
        <taxon>Neognathae</taxon>
        <taxon>Neoaves</taxon>
        <taxon>Charadriiformes</taxon>
        <taxon>Scolopacidae</taxon>
        <taxon>Limosa</taxon>
    </lineage>
</organism>
<evidence type="ECO:0000256" key="1">
    <source>
        <dbReference type="ARBA" id="ARBA00004141"/>
    </source>
</evidence>
<dbReference type="AlphaFoldDB" id="A0A2I0THH8"/>
<accession>A0A2I0THH8</accession>
<evidence type="ECO:0000259" key="9">
    <source>
        <dbReference type="Pfam" id="PF07779"/>
    </source>
</evidence>
<sequence>MFFMHPDEERASVLNEAKNCLIDKHIVFIGDSRIRQLFYSFIKLINPQVKEEGNKGSVAKPHIIVAGAATVSYTYMDPVYEDMLSDSRKMITNEKIDAYNEAAVRILNSSSRNSKAKVKLFSVSKLIAQETIMKSADGLHLPESSRDTNAMILMNVYCNKIMKPIDGSCCQPQPPLTLIQKLAFCFFTFSIIGYLIISLIHRNNFRKNKSCTDLESGEEKKPAISTPNVSTLEMLLHSFCKLGLIMTYFYLCDRANLFMKENKFYTHSSFFIPIVYILVLGVFYTENTKEVMLMLTSYF</sequence>
<reference evidence="11" key="1">
    <citation type="submission" date="2017-11" db="EMBL/GenBank/DDBJ databases">
        <authorList>
            <person name="Lima N.C."/>
            <person name="Parody-Merino A.M."/>
            <person name="Battley P.F."/>
            <person name="Fidler A.E."/>
            <person name="Prosdocimi F."/>
        </authorList>
    </citation>
    <scope>NUCLEOTIDE SEQUENCE [LARGE SCALE GENOMIC DNA]</scope>
</reference>
<dbReference type="EMBL" id="KZ510293">
    <property type="protein sequence ID" value="PKU33253.1"/>
    <property type="molecule type" value="Genomic_DNA"/>
</dbReference>
<keyword evidence="3" id="KW-0808">Transferase</keyword>
<dbReference type="PANTHER" id="PTHR13533:SF1">
    <property type="entry name" value="N-ACETYLNEURAMINATE 9-O-ACETYLTRANSFERASE"/>
    <property type="match status" value="1"/>
</dbReference>
<dbReference type="InterPro" id="IPR012419">
    <property type="entry name" value="Cas1_AcylTrans_dom"/>
</dbReference>
<protein>
    <submittedName>
        <fullName evidence="10">Cas1 domain-containing protein 1</fullName>
    </submittedName>
</protein>
<name>A0A2I0THH8_LIMLA</name>
<evidence type="ECO:0000256" key="4">
    <source>
        <dbReference type="ARBA" id="ARBA00022692"/>
    </source>
</evidence>
<proteinExistence type="inferred from homology"/>
<keyword evidence="4 8" id="KW-0812">Transmembrane</keyword>
<evidence type="ECO:0000256" key="6">
    <source>
        <dbReference type="ARBA" id="ARBA00023136"/>
    </source>
</evidence>
<evidence type="ECO:0000256" key="2">
    <source>
        <dbReference type="ARBA" id="ARBA00010666"/>
    </source>
</evidence>
<comment type="similarity">
    <text evidence="2">Belongs to the PC-esterase family. CASD1 subfamily.</text>
</comment>
<dbReference type="GO" id="GO:0047186">
    <property type="term" value="F:N-acetylneuraminate 9-O-acetyltransferase activity"/>
    <property type="evidence" value="ECO:0007669"/>
    <property type="project" value="TreeGrafter"/>
</dbReference>
<dbReference type="Pfam" id="PF07779">
    <property type="entry name" value="Cas1_AcylT"/>
    <property type="match status" value="1"/>
</dbReference>
<feature type="domain" description="Cas1p 10 TM acyl transferase" evidence="9">
    <location>
        <begin position="162"/>
        <end position="292"/>
    </location>
</feature>
<reference evidence="11" key="2">
    <citation type="submission" date="2017-12" db="EMBL/GenBank/DDBJ databases">
        <title>Genome sequence of the Bar-tailed Godwit (Limosa lapponica baueri).</title>
        <authorList>
            <person name="Lima N.C.B."/>
            <person name="Parody-Merino A.M."/>
            <person name="Battley P.F."/>
            <person name="Fidler A.E."/>
            <person name="Prosdocimi F."/>
        </authorList>
    </citation>
    <scope>NUCLEOTIDE SEQUENCE [LARGE SCALE GENOMIC DNA]</scope>
</reference>
<evidence type="ECO:0000256" key="3">
    <source>
        <dbReference type="ARBA" id="ARBA00022679"/>
    </source>
</evidence>
<dbReference type="GO" id="GO:0005975">
    <property type="term" value="P:carbohydrate metabolic process"/>
    <property type="evidence" value="ECO:0007669"/>
    <property type="project" value="UniProtKB-ARBA"/>
</dbReference>
<keyword evidence="11" id="KW-1185">Reference proteome</keyword>
<dbReference type="Proteomes" id="UP000233556">
    <property type="component" value="Unassembled WGS sequence"/>
</dbReference>
<feature type="transmembrane region" description="Helical" evidence="8">
    <location>
        <begin position="182"/>
        <end position="200"/>
    </location>
</feature>
<dbReference type="PANTHER" id="PTHR13533">
    <property type="entry name" value="N-ACETYLNEURAMINATE 9-O-ACETYLTRANSFERASE"/>
    <property type="match status" value="1"/>
</dbReference>
<keyword evidence="6 8" id="KW-0472">Membrane</keyword>
<dbReference type="GO" id="GO:0000139">
    <property type="term" value="C:Golgi membrane"/>
    <property type="evidence" value="ECO:0007669"/>
    <property type="project" value="TreeGrafter"/>
</dbReference>